<keyword evidence="6 7" id="KW-0560">Oxidoreductase</keyword>
<accession>A0A9J6QXV3</accession>
<comment type="function">
    <text evidence="7">Key enzyme in folate metabolism. Catalyzes an essential reaction for de novo glycine and purine synthesis, and for DNA precursor synthesis.</text>
</comment>
<dbReference type="GO" id="GO:0004146">
    <property type="term" value="F:dihydrofolate reductase activity"/>
    <property type="evidence" value="ECO:0007669"/>
    <property type="project" value="UniProtKB-EC"/>
</dbReference>
<evidence type="ECO:0000313" key="9">
    <source>
        <dbReference type="EMBL" id="MCU7380272.1"/>
    </source>
</evidence>
<keyword evidence="10" id="KW-1185">Reference proteome</keyword>
<evidence type="ECO:0000256" key="2">
    <source>
        <dbReference type="ARBA" id="ARBA00009539"/>
    </source>
</evidence>
<dbReference type="InterPro" id="IPR024072">
    <property type="entry name" value="DHFR-like_dom_sf"/>
</dbReference>
<evidence type="ECO:0000313" key="10">
    <source>
        <dbReference type="Proteomes" id="UP001065549"/>
    </source>
</evidence>
<keyword evidence="5 7" id="KW-0521">NADP</keyword>
<dbReference type="GO" id="GO:0046452">
    <property type="term" value="P:dihydrofolate metabolic process"/>
    <property type="evidence" value="ECO:0007669"/>
    <property type="project" value="TreeGrafter"/>
</dbReference>
<evidence type="ECO:0000256" key="6">
    <source>
        <dbReference type="ARBA" id="ARBA00023002"/>
    </source>
</evidence>
<sequence>MNTIVVVDENWNIGRDGGLLVHLPGDLKYFKERTYGKTVVVGRKTLESFPGAKPLPGRKNVVLSRNEDYNPKDCTVYHSKEELMEALAGEEVFVSGGEQIYLQFMEDCRRFYVTKIYASFPADRSFPNLDEMEDLAVTWKSDVQEEKGIRYQFFEYTRI</sequence>
<dbReference type="AlphaFoldDB" id="A0A9J6QXV3"/>
<proteinExistence type="inferred from homology"/>
<evidence type="ECO:0000256" key="1">
    <source>
        <dbReference type="ARBA" id="ARBA00004903"/>
    </source>
</evidence>
<dbReference type="SUPFAM" id="SSF53597">
    <property type="entry name" value="Dihydrofolate reductase-like"/>
    <property type="match status" value="1"/>
</dbReference>
<evidence type="ECO:0000256" key="5">
    <source>
        <dbReference type="ARBA" id="ARBA00022857"/>
    </source>
</evidence>
<reference evidence="9" key="1">
    <citation type="submission" date="2022-09" db="EMBL/GenBank/DDBJ databases">
        <title>Culturomic study of gut microbiota in children with autism spectrum disorder.</title>
        <authorList>
            <person name="Efimov B.A."/>
            <person name="Chaplin A.V."/>
            <person name="Sokolova S.R."/>
            <person name="Pikina A.P."/>
            <person name="Korzhanova M."/>
            <person name="Belova V."/>
            <person name="Korostin D."/>
        </authorList>
    </citation>
    <scope>NUCLEOTIDE SEQUENCE</scope>
    <source>
        <strain evidence="9">ASD5510</strain>
    </source>
</reference>
<evidence type="ECO:0000256" key="3">
    <source>
        <dbReference type="ARBA" id="ARBA00012856"/>
    </source>
</evidence>
<dbReference type="EMBL" id="JAOSHN010000008">
    <property type="protein sequence ID" value="MCU7380272.1"/>
    <property type="molecule type" value="Genomic_DNA"/>
</dbReference>
<evidence type="ECO:0000256" key="4">
    <source>
        <dbReference type="ARBA" id="ARBA00022563"/>
    </source>
</evidence>
<keyword evidence="4 7" id="KW-0554">One-carbon metabolism</keyword>
<protein>
    <recommendedName>
        <fullName evidence="3 7">Dihydrofolate reductase</fullName>
        <ecNumber evidence="3 7">1.5.1.3</ecNumber>
    </recommendedName>
</protein>
<dbReference type="GO" id="GO:0005829">
    <property type="term" value="C:cytosol"/>
    <property type="evidence" value="ECO:0007669"/>
    <property type="project" value="TreeGrafter"/>
</dbReference>
<dbReference type="Pfam" id="PF00186">
    <property type="entry name" value="DHFR_1"/>
    <property type="match status" value="1"/>
</dbReference>
<dbReference type="GO" id="GO:0006730">
    <property type="term" value="P:one-carbon metabolic process"/>
    <property type="evidence" value="ECO:0007669"/>
    <property type="project" value="UniProtKB-KW"/>
</dbReference>
<dbReference type="GO" id="GO:0046655">
    <property type="term" value="P:folic acid metabolic process"/>
    <property type="evidence" value="ECO:0007669"/>
    <property type="project" value="TreeGrafter"/>
</dbReference>
<comment type="pathway">
    <text evidence="1 7">Cofactor biosynthesis; tetrahydrofolate biosynthesis; 5,6,7,8-tetrahydrofolate from 7,8-dihydrofolate: step 1/1.</text>
</comment>
<organism evidence="9 10">
    <name type="scientific">Hominibacterium faecale</name>
    <dbReference type="NCBI Taxonomy" id="2839743"/>
    <lineage>
        <taxon>Bacteria</taxon>
        <taxon>Bacillati</taxon>
        <taxon>Bacillota</taxon>
        <taxon>Clostridia</taxon>
        <taxon>Peptostreptococcales</taxon>
        <taxon>Anaerovoracaceae</taxon>
        <taxon>Hominibacterium</taxon>
    </lineage>
</organism>
<dbReference type="CDD" id="cd00209">
    <property type="entry name" value="DHFR"/>
    <property type="match status" value="1"/>
</dbReference>
<dbReference type="GO" id="GO:0050661">
    <property type="term" value="F:NADP binding"/>
    <property type="evidence" value="ECO:0007669"/>
    <property type="project" value="InterPro"/>
</dbReference>
<comment type="similarity">
    <text evidence="2 7">Belongs to the dihydrofolate reductase family.</text>
</comment>
<dbReference type="PROSITE" id="PS51330">
    <property type="entry name" value="DHFR_2"/>
    <property type="match status" value="1"/>
</dbReference>
<feature type="domain" description="DHFR" evidence="8">
    <location>
        <begin position="1"/>
        <end position="158"/>
    </location>
</feature>
<evidence type="ECO:0000259" key="8">
    <source>
        <dbReference type="PROSITE" id="PS51330"/>
    </source>
</evidence>
<dbReference type="PRINTS" id="PR00070">
    <property type="entry name" value="DHFR"/>
</dbReference>
<dbReference type="PANTHER" id="PTHR48069:SF3">
    <property type="entry name" value="DIHYDROFOLATE REDUCTASE"/>
    <property type="match status" value="1"/>
</dbReference>
<dbReference type="RefSeq" id="WP_253020244.1">
    <property type="nucleotide sequence ID" value="NZ_JAOSHN010000008.1"/>
</dbReference>
<dbReference type="PANTHER" id="PTHR48069">
    <property type="entry name" value="DIHYDROFOLATE REDUCTASE"/>
    <property type="match status" value="1"/>
</dbReference>
<dbReference type="Gene3D" id="3.40.430.10">
    <property type="entry name" value="Dihydrofolate Reductase, subunit A"/>
    <property type="match status" value="1"/>
</dbReference>
<dbReference type="EC" id="1.5.1.3" evidence="3 7"/>
<dbReference type="Proteomes" id="UP001065549">
    <property type="component" value="Unassembled WGS sequence"/>
</dbReference>
<comment type="catalytic activity">
    <reaction evidence="7">
        <text>(6S)-5,6,7,8-tetrahydrofolate + NADP(+) = 7,8-dihydrofolate + NADPH + H(+)</text>
        <dbReference type="Rhea" id="RHEA:15009"/>
        <dbReference type="ChEBI" id="CHEBI:15378"/>
        <dbReference type="ChEBI" id="CHEBI:57451"/>
        <dbReference type="ChEBI" id="CHEBI:57453"/>
        <dbReference type="ChEBI" id="CHEBI:57783"/>
        <dbReference type="ChEBI" id="CHEBI:58349"/>
        <dbReference type="EC" id="1.5.1.3"/>
    </reaction>
</comment>
<evidence type="ECO:0000256" key="7">
    <source>
        <dbReference type="PIRNR" id="PIRNR000194"/>
    </source>
</evidence>
<gene>
    <name evidence="9" type="ORF">OBO34_18225</name>
</gene>
<dbReference type="InterPro" id="IPR012259">
    <property type="entry name" value="DHFR"/>
</dbReference>
<dbReference type="PIRSF" id="PIRSF000194">
    <property type="entry name" value="DHFR"/>
    <property type="match status" value="1"/>
</dbReference>
<comment type="caution">
    <text evidence="9">The sequence shown here is derived from an EMBL/GenBank/DDBJ whole genome shotgun (WGS) entry which is preliminary data.</text>
</comment>
<dbReference type="InterPro" id="IPR001796">
    <property type="entry name" value="DHFR_dom"/>
</dbReference>
<name>A0A9J6QXV3_9FIRM</name>
<dbReference type="GO" id="GO:0046654">
    <property type="term" value="P:tetrahydrofolate biosynthetic process"/>
    <property type="evidence" value="ECO:0007669"/>
    <property type="project" value="InterPro"/>
</dbReference>